<comment type="similarity">
    <text evidence="2">Belongs to the peptidase M13 family.</text>
</comment>
<organism evidence="5 6">
    <name type="scientific">Oryctes borbonicus</name>
    <dbReference type="NCBI Taxonomy" id="1629725"/>
    <lineage>
        <taxon>Eukaryota</taxon>
        <taxon>Metazoa</taxon>
        <taxon>Ecdysozoa</taxon>
        <taxon>Arthropoda</taxon>
        <taxon>Hexapoda</taxon>
        <taxon>Insecta</taxon>
        <taxon>Pterygota</taxon>
        <taxon>Neoptera</taxon>
        <taxon>Endopterygota</taxon>
        <taxon>Coleoptera</taxon>
        <taxon>Polyphaga</taxon>
        <taxon>Scarabaeiformia</taxon>
        <taxon>Scarabaeidae</taxon>
        <taxon>Dynastinae</taxon>
        <taxon>Oryctes</taxon>
    </lineage>
</organism>
<dbReference type="AlphaFoldDB" id="A0A0T6B7E4"/>
<dbReference type="PANTHER" id="PTHR11733">
    <property type="entry name" value="ZINC METALLOPROTEASE FAMILY M13 NEPRILYSIN-RELATED"/>
    <property type="match status" value="1"/>
</dbReference>
<dbReference type="Pfam" id="PF05649">
    <property type="entry name" value="Peptidase_M13_N"/>
    <property type="match status" value="1"/>
</dbReference>
<sequence length="366" mass="41848">MYTSSMLLLRFWYAKTVLEKCLIVITTLLVVFVVVLSIVVILELTPLGSKYKNSKDACWTEECVSTAAKLLTYLNKSADPCEDFYEFSCGTFMKFTNLPDEKQMISTITEIEDLVHEQLRTVIEEPIQLNDSRATMLSKKYYKACVNTKRIEDMALTPLKTFLAQFGDWPVVKGDEWNEAKFDWTQTVGEIEKEGFNSNLLMSLVIQPDSKNSSKSIITIDEAELAVDRPYLTAGDNDEIVQAYYSYMVDVAVMFGADEAIAKEELWMSLKFEMELANISLPNEDRQDPWALYNPMTLSDLERKHPFIPWTRYINLILGYHATVTPEEVVCVSVPGYIADLGKIMEKTSKRVLANYLLWRIINSSV</sequence>
<dbReference type="InterPro" id="IPR000718">
    <property type="entry name" value="Peptidase_M13"/>
</dbReference>
<dbReference type="EMBL" id="LJIG01009351">
    <property type="protein sequence ID" value="KRT83254.1"/>
    <property type="molecule type" value="Genomic_DNA"/>
</dbReference>
<reference evidence="5 6" key="1">
    <citation type="submission" date="2015-09" db="EMBL/GenBank/DDBJ databases">
        <title>Draft genome of the scarab beetle Oryctes borbonicus.</title>
        <authorList>
            <person name="Meyer J.M."/>
            <person name="Markov G.V."/>
            <person name="Baskaran P."/>
            <person name="Herrmann M."/>
            <person name="Sommer R.J."/>
            <person name="Roedelsperger C."/>
        </authorList>
    </citation>
    <scope>NUCLEOTIDE SEQUENCE [LARGE SCALE GENOMIC DNA]</scope>
    <source>
        <strain evidence="5">OB123</strain>
        <tissue evidence="5">Whole animal</tissue>
    </source>
</reference>
<dbReference type="GO" id="GO:0004222">
    <property type="term" value="F:metalloendopeptidase activity"/>
    <property type="evidence" value="ECO:0007669"/>
    <property type="project" value="InterPro"/>
</dbReference>
<dbReference type="OrthoDB" id="6475849at2759"/>
<dbReference type="PANTHER" id="PTHR11733:SF224">
    <property type="entry name" value="NEPRILYSIN-2"/>
    <property type="match status" value="1"/>
</dbReference>
<evidence type="ECO:0000256" key="2">
    <source>
        <dbReference type="ARBA" id="ARBA00007357"/>
    </source>
</evidence>
<feature type="domain" description="Peptidase M13 N-terminal" evidence="4">
    <location>
        <begin position="80"/>
        <end position="364"/>
    </location>
</feature>
<keyword evidence="3" id="KW-1133">Transmembrane helix</keyword>
<feature type="non-terminal residue" evidence="5">
    <location>
        <position position="366"/>
    </location>
</feature>
<dbReference type="PROSITE" id="PS51885">
    <property type="entry name" value="NEPRILYSIN"/>
    <property type="match status" value="1"/>
</dbReference>
<proteinExistence type="inferred from homology"/>
<dbReference type="Gene3D" id="1.10.1380.10">
    <property type="entry name" value="Neutral endopeptidase , domain2"/>
    <property type="match status" value="1"/>
</dbReference>
<dbReference type="GO" id="GO:0005886">
    <property type="term" value="C:plasma membrane"/>
    <property type="evidence" value="ECO:0007669"/>
    <property type="project" value="UniProtKB-SubCell"/>
</dbReference>
<evidence type="ECO:0000259" key="4">
    <source>
        <dbReference type="Pfam" id="PF05649"/>
    </source>
</evidence>
<comment type="caution">
    <text evidence="5">The sequence shown here is derived from an EMBL/GenBank/DDBJ whole genome shotgun (WGS) entry which is preliminary data.</text>
</comment>
<dbReference type="InterPro" id="IPR042089">
    <property type="entry name" value="Peptidase_M13_dom_2"/>
</dbReference>
<name>A0A0T6B7E4_9SCAR</name>
<evidence type="ECO:0000256" key="3">
    <source>
        <dbReference type="SAM" id="Phobius"/>
    </source>
</evidence>
<gene>
    <name evidence="5" type="ORF">AMK59_3387</name>
</gene>
<feature type="transmembrane region" description="Helical" evidence="3">
    <location>
        <begin position="21"/>
        <end position="42"/>
    </location>
</feature>
<keyword evidence="6" id="KW-1185">Reference proteome</keyword>
<dbReference type="SUPFAM" id="SSF55486">
    <property type="entry name" value="Metalloproteases ('zincins'), catalytic domain"/>
    <property type="match status" value="1"/>
</dbReference>
<dbReference type="Proteomes" id="UP000051574">
    <property type="component" value="Unassembled WGS sequence"/>
</dbReference>
<dbReference type="GO" id="GO:0016485">
    <property type="term" value="P:protein processing"/>
    <property type="evidence" value="ECO:0007669"/>
    <property type="project" value="TreeGrafter"/>
</dbReference>
<dbReference type="InterPro" id="IPR008753">
    <property type="entry name" value="Peptidase_M13_N"/>
</dbReference>
<accession>A0A0T6B7E4</accession>
<comment type="subcellular location">
    <subcellularLocation>
        <location evidence="1">Cell membrane</location>
        <topology evidence="1">Single-pass type II membrane protein</topology>
    </subcellularLocation>
</comment>
<protein>
    <submittedName>
        <fullName evidence="5">Peptidase</fullName>
    </submittedName>
</protein>
<keyword evidence="3" id="KW-0812">Transmembrane</keyword>
<keyword evidence="3" id="KW-0472">Membrane</keyword>
<evidence type="ECO:0000313" key="6">
    <source>
        <dbReference type="Proteomes" id="UP000051574"/>
    </source>
</evidence>
<evidence type="ECO:0000256" key="1">
    <source>
        <dbReference type="ARBA" id="ARBA00004401"/>
    </source>
</evidence>
<evidence type="ECO:0000313" key="5">
    <source>
        <dbReference type="EMBL" id="KRT83254.1"/>
    </source>
</evidence>